<dbReference type="Gene3D" id="3.30.9.10">
    <property type="entry name" value="D-Amino Acid Oxidase, subunit A, domain 2"/>
    <property type="match status" value="1"/>
</dbReference>
<dbReference type="InterPro" id="IPR006076">
    <property type="entry name" value="FAD-dep_OxRdtase"/>
</dbReference>
<evidence type="ECO:0000256" key="2">
    <source>
        <dbReference type="SAM" id="Phobius"/>
    </source>
</evidence>
<evidence type="ECO:0000256" key="1">
    <source>
        <dbReference type="ARBA" id="ARBA00023002"/>
    </source>
</evidence>
<proteinExistence type="predicted"/>
<evidence type="ECO:0000259" key="3">
    <source>
        <dbReference type="Pfam" id="PF01266"/>
    </source>
</evidence>
<keyword evidence="1" id="KW-0560">Oxidoreductase</keyword>
<feature type="transmembrane region" description="Helical" evidence="2">
    <location>
        <begin position="6"/>
        <end position="25"/>
    </location>
</feature>
<dbReference type="AlphaFoldDB" id="A0A4R8LLC9"/>
<feature type="domain" description="FAD dependent oxidoreductase" evidence="3">
    <location>
        <begin position="7"/>
        <end position="252"/>
    </location>
</feature>
<accession>A0A4R8LLC9</accession>
<evidence type="ECO:0000313" key="4">
    <source>
        <dbReference type="EMBL" id="TDY43320.1"/>
    </source>
</evidence>
<dbReference type="OrthoDB" id="9815989at2"/>
<keyword evidence="5" id="KW-1185">Reference proteome</keyword>
<protein>
    <submittedName>
        <fullName evidence="4">Glycine/D-amino acid oxidase-like deaminating enzyme</fullName>
    </submittedName>
</protein>
<dbReference type="RefSeq" id="WP_134194666.1">
    <property type="nucleotide sequence ID" value="NZ_JBHLUW010000009.1"/>
</dbReference>
<dbReference type="Proteomes" id="UP000295509">
    <property type="component" value="Unassembled WGS sequence"/>
</dbReference>
<dbReference type="SUPFAM" id="SSF51905">
    <property type="entry name" value="FAD/NAD(P)-binding domain"/>
    <property type="match status" value="1"/>
</dbReference>
<keyword evidence="2" id="KW-0812">Transmembrane</keyword>
<dbReference type="PANTHER" id="PTHR42720">
    <property type="entry name" value="GLYCEROL-3-PHOSPHATE DEHYDROGENASE"/>
    <property type="match status" value="1"/>
</dbReference>
<comment type="caution">
    <text evidence="4">The sequence shown here is derived from an EMBL/GenBank/DDBJ whole genome shotgun (WGS) entry which is preliminary data.</text>
</comment>
<keyword evidence="2" id="KW-0472">Membrane</keyword>
<dbReference type="EMBL" id="SORE01000018">
    <property type="protein sequence ID" value="TDY43320.1"/>
    <property type="molecule type" value="Genomic_DNA"/>
</dbReference>
<dbReference type="Gene3D" id="3.50.50.60">
    <property type="entry name" value="FAD/NAD(P)-binding domain"/>
    <property type="match status" value="1"/>
</dbReference>
<name>A0A4R8LLC9_9BURK</name>
<keyword evidence="2" id="KW-1133">Transmembrane helix</keyword>
<dbReference type="PANTHER" id="PTHR42720:SF1">
    <property type="entry name" value="GLYCEROL 3-PHOSPHATE OXIDASE"/>
    <property type="match status" value="1"/>
</dbReference>
<organism evidence="4 5">
    <name type="scientific">Paraburkholderia rhizosphaerae</name>
    <dbReference type="NCBI Taxonomy" id="480658"/>
    <lineage>
        <taxon>Bacteria</taxon>
        <taxon>Pseudomonadati</taxon>
        <taxon>Pseudomonadota</taxon>
        <taxon>Betaproteobacteria</taxon>
        <taxon>Burkholderiales</taxon>
        <taxon>Burkholderiaceae</taxon>
        <taxon>Paraburkholderia</taxon>
    </lineage>
</organism>
<dbReference type="GO" id="GO:0016491">
    <property type="term" value="F:oxidoreductase activity"/>
    <property type="evidence" value="ECO:0007669"/>
    <property type="project" value="UniProtKB-KW"/>
</dbReference>
<reference evidence="4 5" key="1">
    <citation type="submission" date="2019-03" db="EMBL/GenBank/DDBJ databases">
        <title>Genomic Encyclopedia of Type Strains, Phase III (KMG-III): the genomes of soil and plant-associated and newly described type strains.</title>
        <authorList>
            <person name="Whitman W."/>
        </authorList>
    </citation>
    <scope>NUCLEOTIDE SEQUENCE [LARGE SCALE GENOMIC DNA]</scope>
    <source>
        <strain evidence="4 5">LMG 29544</strain>
    </source>
</reference>
<dbReference type="Pfam" id="PF01266">
    <property type="entry name" value="DAO"/>
    <property type="match status" value="1"/>
</dbReference>
<gene>
    <name evidence="4" type="ORF">BX592_118115</name>
</gene>
<sequence>MSTTRYDVVVIGAGFFGANIAAFLARQNQRVLLLEKEPQILGRASFFNQARVHNGYHYPRSLATAWSSHQNYDRFMSDYGDCVYSGFEHIYAIPRDKSLTSSYQFAKLCDFIGLPYHDVDRETFKLFDPTRIERAFVVEEAAIDNAKLRARMLSDLEALPDLTLLCNADLDAMDISDGEVTLSINGGAQRFVTRRVFNVTYSGINRILRMIGQQPLAIKNELAEICMVRMPEPLRKFGFTVMDGNFFSCMPAPAHGCHSLSHVRYTPHASWNAAQAGWDVGSKTSAAAMESRFSYMKNDSALYVPGLAGVEYLYSTFEVKAVPIKNEFDDARPILFTVHEQSPQIVSVLGSKLDCIYEVDACLTNLDVNHDANSDSVCVS</sequence>
<dbReference type="InterPro" id="IPR052745">
    <property type="entry name" value="G3P_Oxidase/Oxidoreductase"/>
</dbReference>
<dbReference type="InterPro" id="IPR036188">
    <property type="entry name" value="FAD/NAD-bd_sf"/>
</dbReference>
<evidence type="ECO:0000313" key="5">
    <source>
        <dbReference type="Proteomes" id="UP000295509"/>
    </source>
</evidence>